<name>A0A5D0XSV9_9MICC</name>
<comment type="caution">
    <text evidence="3">The sequence shown here is derived from an EMBL/GenBank/DDBJ whole genome shotgun (WGS) entry which is preliminary data.</text>
</comment>
<evidence type="ECO:0000313" key="4">
    <source>
        <dbReference type="Proteomes" id="UP000323410"/>
    </source>
</evidence>
<accession>A0A5D0XSV9</accession>
<keyword evidence="4" id="KW-1185">Reference proteome</keyword>
<reference evidence="3 4" key="1">
    <citation type="submission" date="2019-08" db="EMBL/GenBank/DDBJ databases">
        <title>Genone of Arthrobacter echini P9.</title>
        <authorList>
            <person name="Bowman J.P."/>
        </authorList>
    </citation>
    <scope>NUCLEOTIDE SEQUENCE [LARGE SCALE GENOMIC DNA]</scope>
    <source>
        <strain evidence="3 4">P9</strain>
    </source>
</reference>
<evidence type="ECO:0000259" key="2">
    <source>
        <dbReference type="Pfam" id="PF13559"/>
    </source>
</evidence>
<keyword evidence="1" id="KW-0812">Transmembrane</keyword>
<organism evidence="3 4">
    <name type="scientific">Arthrobacter echini</name>
    <dbReference type="NCBI Taxonomy" id="1529066"/>
    <lineage>
        <taxon>Bacteria</taxon>
        <taxon>Bacillati</taxon>
        <taxon>Actinomycetota</taxon>
        <taxon>Actinomycetes</taxon>
        <taxon>Micrococcales</taxon>
        <taxon>Micrococcaceae</taxon>
        <taxon>Arthrobacter</taxon>
    </lineage>
</organism>
<keyword evidence="1" id="KW-1133">Transmembrane helix</keyword>
<dbReference type="InterPro" id="IPR025403">
    <property type="entry name" value="TgpA-like_C"/>
</dbReference>
<sequence>MLVLAVLAAGSMGELSARPVVDAGAGAVEPTSVPTPSAEAGPEPLVDDGDRLRIDPSVAVAVALLLVIGLLALLVRFLLRLRARPPIRGGSLDSARVRPPGILEPLAESLPAWTRAAEDELTGSTDTSDAVIRCWLAFEQLCAGAGIPRGSTQTTSDFAAAAAQSLDLPMDAVTALNRLYQRARFARDRRDDREALGPGDRALALRSVRLLAASVQDGERP</sequence>
<feature type="domain" description="Protein-glutamine gamma-glutamyltransferase-like C-terminal" evidence="2">
    <location>
        <begin position="134"/>
        <end position="193"/>
    </location>
</feature>
<gene>
    <name evidence="3" type="ORF">FQ377_06855</name>
</gene>
<feature type="transmembrane region" description="Helical" evidence="1">
    <location>
        <begin position="58"/>
        <end position="79"/>
    </location>
</feature>
<dbReference type="Proteomes" id="UP000323410">
    <property type="component" value="Unassembled WGS sequence"/>
</dbReference>
<proteinExistence type="predicted"/>
<evidence type="ECO:0000313" key="3">
    <source>
        <dbReference type="EMBL" id="TYC99659.1"/>
    </source>
</evidence>
<keyword evidence="1" id="KW-0472">Membrane</keyword>
<dbReference type="AlphaFoldDB" id="A0A5D0XSV9"/>
<protein>
    <submittedName>
        <fullName evidence="3">DUF4129 domain-containing protein</fullName>
    </submittedName>
</protein>
<dbReference type="RefSeq" id="WP_148600477.1">
    <property type="nucleotide sequence ID" value="NZ_VSLD01000002.1"/>
</dbReference>
<dbReference type="EMBL" id="VSLD01000002">
    <property type="protein sequence ID" value="TYC99659.1"/>
    <property type="molecule type" value="Genomic_DNA"/>
</dbReference>
<dbReference type="Pfam" id="PF13559">
    <property type="entry name" value="DUF4129"/>
    <property type="match status" value="1"/>
</dbReference>
<evidence type="ECO:0000256" key="1">
    <source>
        <dbReference type="SAM" id="Phobius"/>
    </source>
</evidence>
<dbReference type="OrthoDB" id="5198230at2"/>